<dbReference type="InterPro" id="IPR036950">
    <property type="entry name" value="PBP_transglycosylase"/>
</dbReference>
<evidence type="ECO:0000313" key="11">
    <source>
        <dbReference type="EMBL" id="KJL37778.1"/>
    </source>
</evidence>
<organism evidence="11 12">
    <name type="scientific">Microbacterium terrae</name>
    <dbReference type="NCBI Taxonomy" id="69369"/>
    <lineage>
        <taxon>Bacteria</taxon>
        <taxon>Bacillati</taxon>
        <taxon>Actinomycetota</taxon>
        <taxon>Actinomycetes</taxon>
        <taxon>Micrococcales</taxon>
        <taxon>Microbacteriaceae</taxon>
        <taxon>Microbacterium</taxon>
    </lineage>
</organism>
<dbReference type="InterPro" id="IPR005543">
    <property type="entry name" value="PASTA_dom"/>
</dbReference>
<keyword evidence="5" id="KW-0378">Hydrolase</keyword>
<evidence type="ECO:0000256" key="1">
    <source>
        <dbReference type="ARBA" id="ARBA00022645"/>
    </source>
</evidence>
<dbReference type="PROSITE" id="PS51178">
    <property type="entry name" value="PASTA"/>
    <property type="match status" value="1"/>
</dbReference>
<dbReference type="InterPro" id="IPR001460">
    <property type="entry name" value="PCN-bd_Tpept"/>
</dbReference>
<dbReference type="InterPro" id="IPR023346">
    <property type="entry name" value="Lysozyme-like_dom_sf"/>
</dbReference>
<dbReference type="SMART" id="SM00740">
    <property type="entry name" value="PASTA"/>
    <property type="match status" value="2"/>
</dbReference>
<dbReference type="STRING" id="92835.RS81_03540"/>
<name>A0A0M2H2K3_9MICO</name>
<dbReference type="Pfam" id="PF00905">
    <property type="entry name" value="Transpeptidase"/>
    <property type="match status" value="1"/>
</dbReference>
<evidence type="ECO:0000313" key="12">
    <source>
        <dbReference type="Proteomes" id="UP000033956"/>
    </source>
</evidence>
<proteinExistence type="predicted"/>
<evidence type="ECO:0000256" key="8">
    <source>
        <dbReference type="ARBA" id="ARBA00049902"/>
    </source>
</evidence>
<evidence type="ECO:0000256" key="2">
    <source>
        <dbReference type="ARBA" id="ARBA00022670"/>
    </source>
</evidence>
<dbReference type="Pfam" id="PF00912">
    <property type="entry name" value="Transgly"/>
    <property type="match status" value="2"/>
</dbReference>
<dbReference type="PANTHER" id="PTHR32282:SF33">
    <property type="entry name" value="PEPTIDOGLYCAN GLYCOSYLTRANSFERASE"/>
    <property type="match status" value="1"/>
</dbReference>
<gene>
    <name evidence="11" type="primary">ponA1</name>
    <name evidence="11" type="ORF">RS81_03540</name>
</gene>
<comment type="caution">
    <text evidence="11">The sequence shown here is derived from an EMBL/GenBank/DDBJ whole genome shotgun (WGS) entry which is preliminary data.</text>
</comment>
<dbReference type="SUPFAM" id="SSF56601">
    <property type="entry name" value="beta-lactamase/transpeptidase-like"/>
    <property type="match status" value="1"/>
</dbReference>
<dbReference type="PANTHER" id="PTHR32282">
    <property type="entry name" value="BINDING PROTEIN TRANSPEPTIDASE, PUTATIVE-RELATED"/>
    <property type="match status" value="1"/>
</dbReference>
<dbReference type="Gene3D" id="3.40.710.10">
    <property type="entry name" value="DD-peptidase/beta-lactamase superfamily"/>
    <property type="match status" value="1"/>
</dbReference>
<dbReference type="InterPro" id="IPR001264">
    <property type="entry name" value="Glyco_trans_51"/>
</dbReference>
<dbReference type="GO" id="GO:0006508">
    <property type="term" value="P:proteolysis"/>
    <property type="evidence" value="ECO:0007669"/>
    <property type="project" value="UniProtKB-KW"/>
</dbReference>
<dbReference type="GO" id="GO:0008658">
    <property type="term" value="F:penicillin binding"/>
    <property type="evidence" value="ECO:0007669"/>
    <property type="project" value="InterPro"/>
</dbReference>
<dbReference type="EMBL" id="JYIZ01000057">
    <property type="protein sequence ID" value="KJL37778.1"/>
    <property type="molecule type" value="Genomic_DNA"/>
</dbReference>
<accession>A0A0M2H2K3</accession>
<dbReference type="Pfam" id="PF03793">
    <property type="entry name" value="PASTA"/>
    <property type="match status" value="2"/>
</dbReference>
<dbReference type="InterPro" id="IPR050396">
    <property type="entry name" value="Glycosyltr_51/Transpeptidase"/>
</dbReference>
<dbReference type="OrthoDB" id="9766909at2"/>
<dbReference type="SUPFAM" id="SSF53955">
    <property type="entry name" value="Lysozyme-like"/>
    <property type="match status" value="2"/>
</dbReference>
<keyword evidence="12" id="KW-1185">Reference proteome</keyword>
<dbReference type="GO" id="GO:0008955">
    <property type="term" value="F:peptidoglycan glycosyltransferase activity"/>
    <property type="evidence" value="ECO:0007669"/>
    <property type="project" value="UniProtKB-EC"/>
</dbReference>
<keyword evidence="1" id="KW-0121">Carboxypeptidase</keyword>
<sequence>MPDTKRTATGVLGGLAGLVGLSAVAGVLVTATITPAIALSGAAASSAITMFDNLPSELEIDKLMLPTTIYYKHAQTGETKVLTQFYDQNRSPVTYDEISPVMYDAILSSEDPRYYEHGGIDLIGTTRAVLSNIKGGAETQGGSSISQQYVKNILVQRCEATAKTTAIEELTAEAEEAAKKEGVDPVAPTADEINARRDQVNANCWSAATTAKGNDGIQRKLQEMRYAISLEKKYSKEDILLGYLNIANFGGTTYGIDAAARYYFNVASKDLSVGQAAILAGIVQNPNSYRIDLKDGSIFDNEGNSYNKAPDGVIDEGADLRVLDSLVESGEITDEQRLEAADGYTSTKVRQLYVLSRMLEDGKITREEYVAAAAAPITPEITRPKDGCASTGAAAYYCQYVVEVIKNDPAFGETEDDRLKALRQGGLKIYTTLDTTVQKAAEVATSTYAPTSISMPTSEGGSTGRFGSTTVSIEADTGRILAIAQNTKFSEDASVADDPDFSSLVFAGDTTFGGSTGFNAGSTFKLFTLVDWLEKGNSVNQVLNGSLRVFPKLTNSCDGDWYNESNTVVNNFAKAPGRIGTPMQFTASSLNTGYFAMAEKLDLCDIKKVATKMGVTQANGNEVEMKTLASIIGTNTVSPISIAGAYATVANKGVYCQPQVIDAIVDAEGEDMAVPERSCTQVIDPKVAATAAYALQGVMASGGTGSQGNTWDGTALIGKTGTHEAWQTWLVESSTKVATATWAGNVYGHGDVFRTWTDSGYRLSDIRYSIAKATQAAANARYAGTAFPAPDTNLSRQVLTDLPNVVGKTVEEATKILTDAGFTVTVGSAVSSSEDKGIVAEQDPAPGKVSGGATVTISPSNGKGVTVPDVSGRELNKALSMLRNAGFGSVQAGTCVQDEDGGRADRATVTSPAAGSVVNRNTSITVDYTSRDCGAGGGGSDGSDD</sequence>
<evidence type="ECO:0000256" key="6">
    <source>
        <dbReference type="ARBA" id="ARBA00023268"/>
    </source>
</evidence>
<dbReference type="Proteomes" id="UP000033956">
    <property type="component" value="Unassembled WGS sequence"/>
</dbReference>
<keyword evidence="3" id="KW-0328">Glycosyltransferase</keyword>
<reference evidence="11 12" key="1">
    <citation type="submission" date="2015-02" db="EMBL/GenBank/DDBJ databases">
        <title>Draft genome sequences of ten Microbacterium spp. with emphasis on heavy metal contaminated environments.</title>
        <authorList>
            <person name="Corretto E."/>
        </authorList>
    </citation>
    <scope>NUCLEOTIDE SEQUENCE [LARGE SCALE GENOMIC DNA]</scope>
    <source>
        <strain evidence="11 12">DSM 12510</strain>
    </source>
</reference>
<protein>
    <submittedName>
        <fullName evidence="11">Penicillin-binding protein 1A</fullName>
    </submittedName>
</protein>
<evidence type="ECO:0000256" key="7">
    <source>
        <dbReference type="ARBA" id="ARBA00034000"/>
    </source>
</evidence>
<comment type="catalytic activity">
    <reaction evidence="8">
        <text>[GlcNAc-(1-&gt;4)-Mur2Ac(oyl-L-Ala-gamma-D-Glu-L-Lys-D-Ala-D-Ala)](n)-di-trans,octa-cis-undecaprenyl diphosphate + beta-D-GlcNAc-(1-&gt;4)-Mur2Ac(oyl-L-Ala-gamma-D-Glu-L-Lys-D-Ala-D-Ala)-di-trans,octa-cis-undecaprenyl diphosphate = [GlcNAc-(1-&gt;4)-Mur2Ac(oyl-L-Ala-gamma-D-Glu-L-Lys-D-Ala-D-Ala)](n+1)-di-trans,octa-cis-undecaprenyl diphosphate + di-trans,octa-cis-undecaprenyl diphosphate + H(+)</text>
        <dbReference type="Rhea" id="RHEA:23708"/>
        <dbReference type="Rhea" id="RHEA-COMP:9602"/>
        <dbReference type="Rhea" id="RHEA-COMP:9603"/>
        <dbReference type="ChEBI" id="CHEBI:15378"/>
        <dbReference type="ChEBI" id="CHEBI:58405"/>
        <dbReference type="ChEBI" id="CHEBI:60033"/>
        <dbReference type="ChEBI" id="CHEBI:78435"/>
        <dbReference type="EC" id="2.4.99.28"/>
    </reaction>
</comment>
<dbReference type="GO" id="GO:0009002">
    <property type="term" value="F:serine-type D-Ala-D-Ala carboxypeptidase activity"/>
    <property type="evidence" value="ECO:0007669"/>
    <property type="project" value="UniProtKB-EC"/>
</dbReference>
<evidence type="ECO:0000256" key="4">
    <source>
        <dbReference type="ARBA" id="ARBA00022679"/>
    </source>
</evidence>
<comment type="catalytic activity">
    <reaction evidence="7">
        <text>Preferential cleavage: (Ac)2-L-Lys-D-Ala-|-D-Ala. Also transpeptidation of peptidyl-alanyl moieties that are N-acyl substituents of D-alanine.</text>
        <dbReference type="EC" id="3.4.16.4"/>
    </reaction>
</comment>
<keyword evidence="4" id="KW-0808">Transferase</keyword>
<feature type="domain" description="PASTA" evidence="10">
    <location>
        <begin position="796"/>
        <end position="861"/>
    </location>
</feature>
<keyword evidence="6" id="KW-0511">Multifunctional enzyme</keyword>
<dbReference type="Gene3D" id="3.30.10.20">
    <property type="match status" value="2"/>
</dbReference>
<evidence type="ECO:0000256" key="5">
    <source>
        <dbReference type="ARBA" id="ARBA00022801"/>
    </source>
</evidence>
<feature type="compositionally biased region" description="Polar residues" evidence="9">
    <location>
        <begin position="853"/>
        <end position="863"/>
    </location>
</feature>
<keyword evidence="2" id="KW-0645">Protease</keyword>
<dbReference type="InterPro" id="IPR012338">
    <property type="entry name" value="Beta-lactam/transpept-like"/>
</dbReference>
<dbReference type="RefSeq" id="WP_045277377.1">
    <property type="nucleotide sequence ID" value="NZ_BAAAUP010000004.1"/>
</dbReference>
<feature type="region of interest" description="Disordered" evidence="9">
    <location>
        <begin position="835"/>
        <end position="869"/>
    </location>
</feature>
<evidence type="ECO:0000259" key="10">
    <source>
        <dbReference type="PROSITE" id="PS51178"/>
    </source>
</evidence>
<evidence type="ECO:0000256" key="3">
    <source>
        <dbReference type="ARBA" id="ARBA00022676"/>
    </source>
</evidence>
<dbReference type="CDD" id="cd06577">
    <property type="entry name" value="PASTA_pknB"/>
    <property type="match status" value="2"/>
</dbReference>
<evidence type="ECO:0000256" key="9">
    <source>
        <dbReference type="SAM" id="MobiDB-lite"/>
    </source>
</evidence>
<dbReference type="PATRIC" id="fig|92835.4.peg.3573"/>
<dbReference type="Gene3D" id="1.10.3810.10">
    <property type="entry name" value="Biosynthetic peptidoglycan transglycosylase-like"/>
    <property type="match status" value="1"/>
</dbReference>
<dbReference type="AlphaFoldDB" id="A0A0M2H2K3"/>